<comment type="caution">
    <text evidence="3">The sequence shown here is derived from an EMBL/GenBank/DDBJ whole genome shotgun (WGS) entry which is preliminary data.</text>
</comment>
<feature type="domain" description="DUF5106" evidence="2">
    <location>
        <begin position="27"/>
        <end position="192"/>
    </location>
</feature>
<dbReference type="SUPFAM" id="SSF52833">
    <property type="entry name" value="Thioredoxin-like"/>
    <property type="match status" value="1"/>
</dbReference>
<dbReference type="Gene3D" id="3.40.30.10">
    <property type="entry name" value="Glutaredoxin"/>
    <property type="match status" value="1"/>
</dbReference>
<dbReference type="PROSITE" id="PS51257">
    <property type="entry name" value="PROKAR_LIPOPROTEIN"/>
    <property type="match status" value="1"/>
</dbReference>
<dbReference type="AlphaFoldDB" id="A0A9D2HYS8"/>
<reference evidence="3" key="2">
    <citation type="submission" date="2021-04" db="EMBL/GenBank/DDBJ databases">
        <authorList>
            <person name="Gilroy R."/>
        </authorList>
    </citation>
    <scope>NUCLEOTIDE SEQUENCE</scope>
    <source>
        <strain evidence="3">ChiHjej12B11-9795</strain>
    </source>
</reference>
<dbReference type="EMBL" id="DWZI01000050">
    <property type="protein sequence ID" value="HJA86573.1"/>
    <property type="molecule type" value="Genomic_DNA"/>
</dbReference>
<accession>A0A9D2HYS8</accession>
<dbReference type="Pfam" id="PF17127">
    <property type="entry name" value="DUF5106"/>
    <property type="match status" value="1"/>
</dbReference>
<sequence length="327" mass="36637">MNVWQRLQRNQTAFILLVLCCLLGGCSARAGAPKSKVETANAEAAAASQQRVAVQEGFPFPQIPAVLTSPEERRSYLLAHYWDEYDFADTVLLHKAEVTEQGLVNYIDLVVSHPDAEEAAGAVDAFCRAVALSDEARKTMPTLLEKYLYDPMSPMRNDMLYVQFLNGLLAHAPAADARRDRWTFLRDLAGRNNPGQRAEDFTFYLPDGTRRTLYGMPSQKLLLLFFYDPECENCHATLLAMKSSEVLAQAVQSGQVAVLAVYTEGNPEVWRARLDEMPQDWTVGTDRELIKRKLLYDLKAMPSLYLLDASKQVLLKDASLEEILAGL</sequence>
<gene>
    <name evidence="3" type="ORF">H9950_10370</name>
</gene>
<name>A0A9D2HYS8_9BACE</name>
<feature type="signal peptide" evidence="1">
    <location>
        <begin position="1"/>
        <end position="30"/>
    </location>
</feature>
<organism evidence="3 4">
    <name type="scientific">Candidatus Bacteroides avicola</name>
    <dbReference type="NCBI Taxonomy" id="2838468"/>
    <lineage>
        <taxon>Bacteria</taxon>
        <taxon>Pseudomonadati</taxon>
        <taxon>Bacteroidota</taxon>
        <taxon>Bacteroidia</taxon>
        <taxon>Bacteroidales</taxon>
        <taxon>Bacteroidaceae</taxon>
        <taxon>Bacteroides</taxon>
    </lineage>
</organism>
<proteinExistence type="predicted"/>
<dbReference type="InterPro" id="IPR036249">
    <property type="entry name" value="Thioredoxin-like_sf"/>
</dbReference>
<evidence type="ECO:0000313" key="4">
    <source>
        <dbReference type="Proteomes" id="UP000823862"/>
    </source>
</evidence>
<dbReference type="InterPro" id="IPR033395">
    <property type="entry name" value="DUF5106"/>
</dbReference>
<reference evidence="3" key="1">
    <citation type="journal article" date="2021" name="PeerJ">
        <title>Extensive microbial diversity within the chicken gut microbiome revealed by metagenomics and culture.</title>
        <authorList>
            <person name="Gilroy R."/>
            <person name="Ravi A."/>
            <person name="Getino M."/>
            <person name="Pursley I."/>
            <person name="Horton D.L."/>
            <person name="Alikhan N.F."/>
            <person name="Baker D."/>
            <person name="Gharbi K."/>
            <person name="Hall N."/>
            <person name="Watson M."/>
            <person name="Adriaenssens E.M."/>
            <person name="Foster-Nyarko E."/>
            <person name="Jarju S."/>
            <person name="Secka A."/>
            <person name="Antonio M."/>
            <person name="Oren A."/>
            <person name="Chaudhuri R.R."/>
            <person name="La Ragione R."/>
            <person name="Hildebrand F."/>
            <person name="Pallen M.J."/>
        </authorList>
    </citation>
    <scope>NUCLEOTIDE SEQUENCE</scope>
    <source>
        <strain evidence="3">ChiHjej12B11-9795</strain>
    </source>
</reference>
<feature type="chain" id="PRO_5039578970" evidence="1">
    <location>
        <begin position="31"/>
        <end position="327"/>
    </location>
</feature>
<evidence type="ECO:0000256" key="1">
    <source>
        <dbReference type="SAM" id="SignalP"/>
    </source>
</evidence>
<evidence type="ECO:0000259" key="2">
    <source>
        <dbReference type="Pfam" id="PF17127"/>
    </source>
</evidence>
<evidence type="ECO:0000313" key="3">
    <source>
        <dbReference type="EMBL" id="HJA86573.1"/>
    </source>
</evidence>
<keyword evidence="1" id="KW-0732">Signal</keyword>
<protein>
    <submittedName>
        <fullName evidence="3">DUF5106 domain-containing protein</fullName>
    </submittedName>
</protein>
<dbReference type="Proteomes" id="UP000823862">
    <property type="component" value="Unassembled WGS sequence"/>
</dbReference>